<dbReference type="RefSeq" id="WP_279244628.1">
    <property type="nucleotide sequence ID" value="NZ_SHNN01000001.1"/>
</dbReference>
<organism evidence="2 3">
    <name type="scientific">Candidatus Litorirhabdus singularis</name>
    <dbReference type="NCBI Taxonomy" id="2518993"/>
    <lineage>
        <taxon>Bacteria</taxon>
        <taxon>Pseudomonadati</taxon>
        <taxon>Pseudomonadota</taxon>
        <taxon>Gammaproteobacteria</taxon>
        <taxon>Cellvibrionales</taxon>
        <taxon>Halieaceae</taxon>
        <taxon>Candidatus Litorirhabdus</taxon>
    </lineage>
</organism>
<keyword evidence="3" id="KW-1185">Reference proteome</keyword>
<accession>A0ABT3TEB6</accession>
<reference evidence="2" key="1">
    <citation type="submission" date="2019-02" db="EMBL/GenBank/DDBJ databases">
        <authorList>
            <person name="Li S.-H."/>
        </authorList>
    </citation>
    <scope>NUCLEOTIDE SEQUENCE</scope>
    <source>
        <strain evidence="2">IMCC14734</strain>
    </source>
</reference>
<feature type="region of interest" description="Disordered" evidence="1">
    <location>
        <begin position="1"/>
        <end position="35"/>
    </location>
</feature>
<evidence type="ECO:0000313" key="3">
    <source>
        <dbReference type="Proteomes" id="UP001143362"/>
    </source>
</evidence>
<evidence type="ECO:0000313" key="2">
    <source>
        <dbReference type="EMBL" id="MCX2980653.1"/>
    </source>
</evidence>
<name>A0ABT3TEB6_9GAMM</name>
<feature type="region of interest" description="Disordered" evidence="1">
    <location>
        <begin position="53"/>
        <end position="106"/>
    </location>
</feature>
<evidence type="ECO:0000256" key="1">
    <source>
        <dbReference type="SAM" id="MobiDB-lite"/>
    </source>
</evidence>
<comment type="caution">
    <text evidence="2">The sequence shown here is derived from an EMBL/GenBank/DDBJ whole genome shotgun (WGS) entry which is preliminary data.</text>
</comment>
<dbReference type="Proteomes" id="UP001143362">
    <property type="component" value="Unassembled WGS sequence"/>
</dbReference>
<gene>
    <name evidence="2" type="ORF">EYC98_07155</name>
</gene>
<proteinExistence type="predicted"/>
<protein>
    <submittedName>
        <fullName evidence="2">Uncharacterized protein</fullName>
    </submittedName>
</protein>
<sequence>MSAEKVVPAATALSPAKIAPTEPPTVPAEATAEPLPLDLSIPADLDAQLNTRPMESYERTAPNFFGTAEKKNKKTSISGSVIHDEERPLDINGVQGGEITIKTEFD</sequence>
<dbReference type="EMBL" id="SHNN01000001">
    <property type="protein sequence ID" value="MCX2980653.1"/>
    <property type="molecule type" value="Genomic_DNA"/>
</dbReference>